<dbReference type="Gene3D" id="3.90.230.10">
    <property type="entry name" value="Creatinase/methionine aminopeptidase superfamily"/>
    <property type="match status" value="1"/>
</dbReference>
<keyword evidence="12" id="KW-0645">Protease</keyword>
<proteinExistence type="inferred from homology"/>
<feature type="domain" description="LIM zinc-binding" evidence="10">
    <location>
        <begin position="752"/>
        <end position="820"/>
    </location>
</feature>
<dbReference type="STRING" id="990121.A0A0V1A2R8"/>
<dbReference type="InterPro" id="IPR001781">
    <property type="entry name" value="Znf_LIM"/>
</dbReference>
<dbReference type="Gene3D" id="3.40.350.10">
    <property type="entry name" value="Creatinase/prolidase N-terminal domain"/>
    <property type="match status" value="1"/>
</dbReference>
<dbReference type="Pfam" id="PF00557">
    <property type="entry name" value="Peptidase_M24"/>
    <property type="match status" value="1"/>
</dbReference>
<dbReference type="InterPro" id="IPR000994">
    <property type="entry name" value="Pept_M24"/>
</dbReference>
<evidence type="ECO:0000256" key="1">
    <source>
        <dbReference type="ARBA" id="ARBA00001936"/>
    </source>
</evidence>
<dbReference type="PROSITE" id="PS50023">
    <property type="entry name" value="LIM_DOMAIN_2"/>
    <property type="match status" value="1"/>
</dbReference>
<dbReference type="SUPFAM" id="SSF53092">
    <property type="entry name" value="Creatinase/prolidase N-terminal domain"/>
    <property type="match status" value="1"/>
</dbReference>
<sequence>MANSSGNRDVQATVLWAQRKNYIFLTVCVEDCKDPKVDITEDKFTFRGIGGTDKTPHHCEIEFYEKVDPSSVRRIISDRQLEFVINKLNTDGAFWPRLMKNKGRHWWCKVDFNKWRDEDDVSLDGDANQDFDFSKYAETMHDDKVNAEFGKFSDSDDEELPELGTDDATSIESHINLTLYMIRSLFIDLIMWNKLLNEARLSVCRMSRYVGQPSPVSHPQLIGVGCVTPGILKTEYAERRAKFWSSVWKHAQANNTNMNSCVVLIPAASVRFCAPDVPHVFRQESNFFYLCGFQEPDSLLLLYGKSEEAHRSVLFVQERSPHKELWEGTLAGCDGAKWLTDVDWATVHDDFTKFFEEYLLANGQARSTMMYSVVSDLSAANPCYKKALEIAKNLAIYGESALELIHRLRWIKSSAEVELMRKACSIGSEALAETMRYTRHCRNENVLVAKMDLELRLRGAKQLAYPPVVAGGPRANIIHYLDANQIIEENDLILMDVGCEVGGYVSDITRTWPVSGVFSKPQSILYDLLYDCQCKLIDGIAERRLVTLREAYLEMMSLLRTELQNAGLLSDKLTAQQAFNAVDQICPHHVGHYLGLDVHDTHTVPKDIPFQTGVVITVEPGLYFPSDCVVVPEEFRGIGMRIEDDVLVTSAGVEVLTDRCAKSKSLVEHLNICLISIDHFLIESIWLSIMNENMHRTEKNKKPLCSYCKKSIENNEAAFAFDRIYHRDHIICSSCKMHLNGGEMCELQDGKILCLNCDKKLKCEACELPLDLCTVYAMGKRWHQECFTCSVCGEPFLNWQYLIYNQKPYCVRHYPYRAASPKY</sequence>
<dbReference type="GO" id="GO:0006508">
    <property type="term" value="P:proteolysis"/>
    <property type="evidence" value="ECO:0007669"/>
    <property type="project" value="TreeGrafter"/>
</dbReference>
<dbReference type="PROSITE" id="PS51203">
    <property type="entry name" value="CS"/>
    <property type="match status" value="1"/>
</dbReference>
<dbReference type="EMBL" id="JYDQ01000045">
    <property type="protein sequence ID" value="KRY18585.1"/>
    <property type="molecule type" value="Genomic_DNA"/>
</dbReference>
<dbReference type="OrthoDB" id="4215474at2759"/>
<evidence type="ECO:0000256" key="2">
    <source>
        <dbReference type="ARBA" id="ARBA00008766"/>
    </source>
</evidence>
<dbReference type="InterPro" id="IPR007865">
    <property type="entry name" value="Aminopep_P_N"/>
</dbReference>
<evidence type="ECO:0000256" key="6">
    <source>
        <dbReference type="ARBA" id="ARBA00023038"/>
    </source>
</evidence>
<evidence type="ECO:0000256" key="9">
    <source>
        <dbReference type="PROSITE-ProRule" id="PRU00125"/>
    </source>
</evidence>
<comment type="similarity">
    <text evidence="8">Belongs to the p23/wos2 family.</text>
</comment>
<evidence type="ECO:0000259" key="10">
    <source>
        <dbReference type="PROSITE" id="PS50023"/>
    </source>
</evidence>
<dbReference type="GO" id="GO:0030145">
    <property type="term" value="F:manganese ion binding"/>
    <property type="evidence" value="ECO:0007669"/>
    <property type="project" value="InterPro"/>
</dbReference>
<dbReference type="Pfam" id="PF05195">
    <property type="entry name" value="AMP_N"/>
    <property type="match status" value="1"/>
</dbReference>
<dbReference type="PANTHER" id="PTHR43226">
    <property type="entry name" value="XAA-PRO AMINOPEPTIDASE 3"/>
    <property type="match status" value="1"/>
</dbReference>
<dbReference type="Gene3D" id="2.10.110.10">
    <property type="entry name" value="Cysteine Rich Protein"/>
    <property type="match status" value="2"/>
</dbReference>
<dbReference type="Proteomes" id="UP000054783">
    <property type="component" value="Unassembled WGS sequence"/>
</dbReference>
<dbReference type="GO" id="GO:0005739">
    <property type="term" value="C:mitochondrion"/>
    <property type="evidence" value="ECO:0007669"/>
    <property type="project" value="TreeGrafter"/>
</dbReference>
<reference evidence="12 13" key="1">
    <citation type="submission" date="2015-01" db="EMBL/GenBank/DDBJ databases">
        <title>Evolution of Trichinella species and genotypes.</title>
        <authorList>
            <person name="Korhonen P.K."/>
            <person name="Edoardo P."/>
            <person name="Giuseppe L.R."/>
            <person name="Gasser R.B."/>
        </authorList>
    </citation>
    <scope>NUCLEOTIDE SEQUENCE [LARGE SCALE GENOMIC DNA]</scope>
    <source>
        <strain evidence="12">ISS2496</strain>
    </source>
</reference>
<evidence type="ECO:0000256" key="5">
    <source>
        <dbReference type="ARBA" id="ARBA00022833"/>
    </source>
</evidence>
<comment type="cofactor">
    <cofactor evidence="1">
        <name>Mn(2+)</name>
        <dbReference type="ChEBI" id="CHEBI:29035"/>
    </cofactor>
</comment>
<evidence type="ECO:0000256" key="3">
    <source>
        <dbReference type="ARBA" id="ARBA00022723"/>
    </source>
</evidence>
<keyword evidence="5 9" id="KW-0862">Zinc</keyword>
<dbReference type="InterPro" id="IPR052433">
    <property type="entry name" value="X-Pro_dipept-like"/>
</dbReference>
<dbReference type="SUPFAM" id="SSF49764">
    <property type="entry name" value="HSP20-like chaperones"/>
    <property type="match status" value="1"/>
</dbReference>
<name>A0A0V1A2R8_9BILA</name>
<comment type="caution">
    <text evidence="12">The sequence shown here is derived from an EMBL/GenBank/DDBJ whole genome shotgun (WGS) entry which is preliminary data.</text>
</comment>
<dbReference type="CDD" id="cd01087">
    <property type="entry name" value="Prolidase"/>
    <property type="match status" value="1"/>
</dbReference>
<dbReference type="InterPro" id="IPR008978">
    <property type="entry name" value="HSP20-like_chaperone"/>
</dbReference>
<dbReference type="CDD" id="cd06465">
    <property type="entry name" value="p23_hB-ind1_like"/>
    <property type="match status" value="1"/>
</dbReference>
<dbReference type="FunFam" id="2.60.40.790:FF:000013">
    <property type="entry name" value="Very-long-chain (3R)-3-hydroxyacyl-CoA dehydratase"/>
    <property type="match status" value="1"/>
</dbReference>
<feature type="non-terminal residue" evidence="12">
    <location>
        <position position="823"/>
    </location>
</feature>
<comment type="similarity">
    <text evidence="2">Belongs to the peptidase M24B family.</text>
</comment>
<dbReference type="AlphaFoldDB" id="A0A0V1A2R8"/>
<keyword evidence="6 9" id="KW-0440">LIM domain</keyword>
<keyword evidence="13" id="KW-1185">Reference proteome</keyword>
<dbReference type="CDD" id="cd08368">
    <property type="entry name" value="LIM"/>
    <property type="match status" value="1"/>
</dbReference>
<dbReference type="Gene3D" id="2.60.40.790">
    <property type="match status" value="1"/>
</dbReference>
<keyword evidence="7" id="KW-0464">Manganese</keyword>
<dbReference type="Pfam" id="PF00412">
    <property type="entry name" value="LIM"/>
    <property type="match status" value="2"/>
</dbReference>
<organism evidence="12 13">
    <name type="scientific">Trichinella patagoniensis</name>
    <dbReference type="NCBI Taxonomy" id="990121"/>
    <lineage>
        <taxon>Eukaryota</taxon>
        <taxon>Metazoa</taxon>
        <taxon>Ecdysozoa</taxon>
        <taxon>Nematoda</taxon>
        <taxon>Enoplea</taxon>
        <taxon>Dorylaimia</taxon>
        <taxon>Trichinellida</taxon>
        <taxon>Trichinellidae</taxon>
        <taxon>Trichinella</taxon>
    </lineage>
</organism>
<evidence type="ECO:0000313" key="12">
    <source>
        <dbReference type="EMBL" id="KRY18585.1"/>
    </source>
</evidence>
<dbReference type="PANTHER" id="PTHR43226:SF4">
    <property type="entry name" value="XAA-PRO AMINOPEPTIDASE 3"/>
    <property type="match status" value="1"/>
</dbReference>
<dbReference type="InterPro" id="IPR036005">
    <property type="entry name" value="Creatinase/aminopeptidase-like"/>
</dbReference>
<gene>
    <name evidence="12" type="primary">XPNPEP3</name>
    <name evidence="12" type="ORF">T12_8830</name>
</gene>
<evidence type="ECO:0000259" key="11">
    <source>
        <dbReference type="PROSITE" id="PS51203"/>
    </source>
</evidence>
<evidence type="ECO:0000256" key="8">
    <source>
        <dbReference type="ARBA" id="ARBA00025733"/>
    </source>
</evidence>
<dbReference type="InterPro" id="IPR007052">
    <property type="entry name" value="CS_dom"/>
</dbReference>
<evidence type="ECO:0000256" key="4">
    <source>
        <dbReference type="ARBA" id="ARBA00022801"/>
    </source>
</evidence>
<protein>
    <submittedName>
        <fullName evidence="12">Putative Xaa-Pro aminopeptidase 3</fullName>
    </submittedName>
</protein>
<accession>A0A0V1A2R8</accession>
<feature type="domain" description="CS" evidence="11">
    <location>
        <begin position="9"/>
        <end position="99"/>
    </location>
</feature>
<dbReference type="InterPro" id="IPR029149">
    <property type="entry name" value="Creatin/AminoP/Spt16_N"/>
</dbReference>
<keyword evidence="12" id="KW-0031">Aminopeptidase</keyword>
<dbReference type="SUPFAM" id="SSF57716">
    <property type="entry name" value="Glucocorticoid receptor-like (DNA-binding domain)"/>
    <property type="match status" value="2"/>
</dbReference>
<evidence type="ECO:0000313" key="13">
    <source>
        <dbReference type="Proteomes" id="UP000054783"/>
    </source>
</evidence>
<dbReference type="PROSITE" id="PS00478">
    <property type="entry name" value="LIM_DOMAIN_1"/>
    <property type="match status" value="1"/>
</dbReference>
<evidence type="ECO:0000256" key="7">
    <source>
        <dbReference type="ARBA" id="ARBA00023211"/>
    </source>
</evidence>
<dbReference type="SMART" id="SM01011">
    <property type="entry name" value="AMP_N"/>
    <property type="match status" value="1"/>
</dbReference>
<dbReference type="GO" id="GO:0070006">
    <property type="term" value="F:metalloaminopeptidase activity"/>
    <property type="evidence" value="ECO:0007669"/>
    <property type="project" value="InterPro"/>
</dbReference>
<dbReference type="SMART" id="SM00132">
    <property type="entry name" value="LIM"/>
    <property type="match status" value="2"/>
</dbReference>
<keyword evidence="3 9" id="KW-0479">Metal-binding</keyword>
<dbReference type="SUPFAM" id="SSF55920">
    <property type="entry name" value="Creatinase/aminopeptidase"/>
    <property type="match status" value="1"/>
</dbReference>
<keyword evidence="4" id="KW-0378">Hydrolase</keyword>